<feature type="transmembrane region" description="Helical" evidence="1">
    <location>
        <begin position="206"/>
        <end position="223"/>
    </location>
</feature>
<keyword evidence="3" id="KW-1185">Reference proteome</keyword>
<feature type="transmembrane region" description="Helical" evidence="1">
    <location>
        <begin position="101"/>
        <end position="118"/>
    </location>
</feature>
<feature type="transmembrane region" description="Helical" evidence="1">
    <location>
        <begin position="243"/>
        <end position="261"/>
    </location>
</feature>
<gene>
    <name evidence="2" type="ORF">OSB1V03_LOCUS2840</name>
</gene>
<feature type="transmembrane region" description="Helical" evidence="1">
    <location>
        <begin position="182"/>
        <end position="199"/>
    </location>
</feature>
<feature type="transmembrane region" description="Helical" evidence="1">
    <location>
        <begin position="78"/>
        <end position="95"/>
    </location>
</feature>
<evidence type="ECO:0000313" key="2">
    <source>
        <dbReference type="EMBL" id="CAD7622377.1"/>
    </source>
</evidence>
<keyword evidence="1" id="KW-0472">Membrane</keyword>
<proteinExistence type="predicted"/>
<feature type="transmembrane region" description="Helical" evidence="1">
    <location>
        <begin position="145"/>
        <end position="162"/>
    </location>
</feature>
<evidence type="ECO:0000256" key="1">
    <source>
        <dbReference type="SAM" id="Phobius"/>
    </source>
</evidence>
<dbReference type="EMBL" id="CAJPIZ010001063">
    <property type="protein sequence ID" value="CAG2102807.1"/>
    <property type="molecule type" value="Genomic_DNA"/>
</dbReference>
<organism evidence="2">
    <name type="scientific">Medioppia subpectinata</name>
    <dbReference type="NCBI Taxonomy" id="1979941"/>
    <lineage>
        <taxon>Eukaryota</taxon>
        <taxon>Metazoa</taxon>
        <taxon>Ecdysozoa</taxon>
        <taxon>Arthropoda</taxon>
        <taxon>Chelicerata</taxon>
        <taxon>Arachnida</taxon>
        <taxon>Acari</taxon>
        <taxon>Acariformes</taxon>
        <taxon>Sarcoptiformes</taxon>
        <taxon>Oribatida</taxon>
        <taxon>Brachypylina</taxon>
        <taxon>Oppioidea</taxon>
        <taxon>Oppiidae</taxon>
        <taxon>Medioppia</taxon>
    </lineage>
</organism>
<dbReference type="EMBL" id="OC855638">
    <property type="protein sequence ID" value="CAD7622377.1"/>
    <property type="molecule type" value="Genomic_DNA"/>
</dbReference>
<keyword evidence="1" id="KW-0812">Transmembrane</keyword>
<reference evidence="2" key="1">
    <citation type="submission" date="2020-11" db="EMBL/GenBank/DDBJ databases">
        <authorList>
            <person name="Tran Van P."/>
        </authorList>
    </citation>
    <scope>NUCLEOTIDE SEQUENCE</scope>
</reference>
<dbReference type="AlphaFoldDB" id="A0A7R9PVK7"/>
<dbReference type="Proteomes" id="UP000759131">
    <property type="component" value="Unassembled WGS sequence"/>
</dbReference>
<sequence length="288" mass="32057">MSYPRAEIFITIKLCKPELDIMSDKYKLALKVLKYTLMFGYIIEWITDPKFFIAVGATCMMVMSYFIVVTYREWPKQNIVVAILSILLTILGLTGGMDTNAVIVSISTTSMALTYAYLIHQQLKADADCQHSPDTSIELAVKGKGRILLIVVVTIILLAPGLVDPLNPKAMSEKLNSSIKFIKYYLLCGYMVELVRGLYIVLDPKFHIMAGAITIMIMLYYIVLTSREWPKQSIVVAGDLSVYAAIIASTTSLLALIYAYLIHRRLKADGNCQDSSIELGAKCDAVNV</sequence>
<evidence type="ECO:0000313" key="3">
    <source>
        <dbReference type="Proteomes" id="UP000759131"/>
    </source>
</evidence>
<name>A0A7R9PVK7_9ACAR</name>
<accession>A0A7R9PVK7</accession>
<feature type="transmembrane region" description="Helical" evidence="1">
    <location>
        <begin position="28"/>
        <end position="46"/>
    </location>
</feature>
<feature type="transmembrane region" description="Helical" evidence="1">
    <location>
        <begin position="52"/>
        <end position="71"/>
    </location>
</feature>
<keyword evidence="1" id="KW-1133">Transmembrane helix</keyword>
<protein>
    <submittedName>
        <fullName evidence="2">Uncharacterized protein</fullName>
    </submittedName>
</protein>